<evidence type="ECO:0000313" key="2">
    <source>
        <dbReference type="EMBL" id="KKN47804.1"/>
    </source>
</evidence>
<feature type="transmembrane region" description="Helical" evidence="1">
    <location>
        <begin position="20"/>
        <end position="42"/>
    </location>
</feature>
<organism evidence="2">
    <name type="scientific">marine sediment metagenome</name>
    <dbReference type="NCBI Taxonomy" id="412755"/>
    <lineage>
        <taxon>unclassified sequences</taxon>
        <taxon>metagenomes</taxon>
        <taxon>ecological metagenomes</taxon>
    </lineage>
</organism>
<name>A0A0F9QZ87_9ZZZZ</name>
<gene>
    <name evidence="2" type="ORF">LCGC14_0659250</name>
</gene>
<keyword evidence="1" id="KW-1133">Transmembrane helix</keyword>
<sequence>MNLNRKRAHLEGNTIRFGRLETGVALITILIATSSLVGNYFIGNERSERNDRAIAALTVQVAALTTSQAVTINDVKYNGKEISEHKAEHIRLATKAHKTGD</sequence>
<protein>
    <submittedName>
        <fullName evidence="2">Uncharacterized protein</fullName>
    </submittedName>
</protein>
<dbReference type="EMBL" id="LAZR01001256">
    <property type="protein sequence ID" value="KKN47804.1"/>
    <property type="molecule type" value="Genomic_DNA"/>
</dbReference>
<keyword evidence="1" id="KW-0812">Transmembrane</keyword>
<dbReference type="AlphaFoldDB" id="A0A0F9QZ87"/>
<keyword evidence="1" id="KW-0472">Membrane</keyword>
<reference evidence="2" key="1">
    <citation type="journal article" date="2015" name="Nature">
        <title>Complex archaea that bridge the gap between prokaryotes and eukaryotes.</title>
        <authorList>
            <person name="Spang A."/>
            <person name="Saw J.H."/>
            <person name="Jorgensen S.L."/>
            <person name="Zaremba-Niedzwiedzka K."/>
            <person name="Martijn J."/>
            <person name="Lind A.E."/>
            <person name="van Eijk R."/>
            <person name="Schleper C."/>
            <person name="Guy L."/>
            <person name="Ettema T.J."/>
        </authorList>
    </citation>
    <scope>NUCLEOTIDE SEQUENCE</scope>
</reference>
<proteinExistence type="predicted"/>
<accession>A0A0F9QZ87</accession>
<comment type="caution">
    <text evidence="2">The sequence shown here is derived from an EMBL/GenBank/DDBJ whole genome shotgun (WGS) entry which is preliminary data.</text>
</comment>
<evidence type="ECO:0000256" key="1">
    <source>
        <dbReference type="SAM" id="Phobius"/>
    </source>
</evidence>